<keyword evidence="2" id="KW-1185">Reference proteome</keyword>
<evidence type="ECO:0000313" key="2">
    <source>
        <dbReference type="Proteomes" id="UP000013782"/>
    </source>
</evidence>
<dbReference type="STRING" id="160454.RV10_GL003677"/>
<accession>R2S1M2</accession>
<name>R2S1M2_9ENTE</name>
<comment type="caution">
    <text evidence="1">The sequence shown here is derived from an EMBL/GenBank/DDBJ whole genome shotgun (WGS) entry which is preliminary data.</text>
</comment>
<dbReference type="eggNOG" id="ENOG50306HZ">
    <property type="taxonomic scope" value="Bacteria"/>
</dbReference>
<organism evidence="1 2">
    <name type="scientific">Enterococcus pallens ATCC BAA-351</name>
    <dbReference type="NCBI Taxonomy" id="1158607"/>
    <lineage>
        <taxon>Bacteria</taxon>
        <taxon>Bacillati</taxon>
        <taxon>Bacillota</taxon>
        <taxon>Bacilli</taxon>
        <taxon>Lactobacillales</taxon>
        <taxon>Enterococcaceae</taxon>
        <taxon>Enterococcus</taxon>
    </lineage>
</organism>
<dbReference type="EMBL" id="AJAQ01000050">
    <property type="protein sequence ID" value="EOH86726.1"/>
    <property type="molecule type" value="Genomic_DNA"/>
</dbReference>
<evidence type="ECO:0000313" key="1">
    <source>
        <dbReference type="EMBL" id="EOH86726.1"/>
    </source>
</evidence>
<dbReference type="PATRIC" id="fig|1158607.3.peg.5150"/>
<dbReference type="Proteomes" id="UP000013782">
    <property type="component" value="Unassembled WGS sequence"/>
</dbReference>
<dbReference type="OrthoDB" id="2186977at2"/>
<proteinExistence type="predicted"/>
<dbReference type="HOGENOM" id="CLU_154445_0_0_9"/>
<dbReference type="AlphaFoldDB" id="R2S1M2"/>
<sequence>MKLTDKFKLIEIGNIEKKPRMLVSKHNIRFNKPLSEQMDYTEHVKIYLNQEEQLLAIVPCAKNTIGATKFYKKENRKCKNPTWSNQRFIHLIEKINGWDLQKNSYGLYPGKLDEGGIYFDFSKAKVIPKT</sequence>
<gene>
    <name evidence="1" type="ORF">UAU_05172</name>
</gene>
<protein>
    <submittedName>
        <fullName evidence="1">Uncharacterized protein</fullName>
    </submittedName>
</protein>
<dbReference type="RefSeq" id="WP_010760094.1">
    <property type="nucleotide sequence ID" value="NZ_ASWD01000003.1"/>
</dbReference>
<reference evidence="1 2" key="1">
    <citation type="submission" date="2013-02" db="EMBL/GenBank/DDBJ databases">
        <title>The Genome Sequence of Enterococcus pallens BAA-351.</title>
        <authorList>
            <consortium name="The Broad Institute Genome Sequencing Platform"/>
            <consortium name="The Broad Institute Genome Sequencing Center for Infectious Disease"/>
            <person name="Earl A.M."/>
            <person name="Gilmore M.S."/>
            <person name="Lebreton F."/>
            <person name="Walker B."/>
            <person name="Young S.K."/>
            <person name="Zeng Q."/>
            <person name="Gargeya S."/>
            <person name="Fitzgerald M."/>
            <person name="Haas B."/>
            <person name="Abouelleil A."/>
            <person name="Alvarado L."/>
            <person name="Arachchi H.M."/>
            <person name="Berlin A.M."/>
            <person name="Chapman S.B."/>
            <person name="Dewar J."/>
            <person name="Goldberg J."/>
            <person name="Griggs A."/>
            <person name="Gujja S."/>
            <person name="Hansen M."/>
            <person name="Howarth C."/>
            <person name="Imamovic A."/>
            <person name="Larimer J."/>
            <person name="McCowan C."/>
            <person name="Murphy C."/>
            <person name="Neiman D."/>
            <person name="Pearson M."/>
            <person name="Priest M."/>
            <person name="Roberts A."/>
            <person name="Saif S."/>
            <person name="Shea T."/>
            <person name="Sisk P."/>
            <person name="Sykes S."/>
            <person name="Wortman J."/>
            <person name="Nusbaum C."/>
            <person name="Birren B."/>
        </authorList>
    </citation>
    <scope>NUCLEOTIDE SEQUENCE [LARGE SCALE GENOMIC DNA]</scope>
    <source>
        <strain evidence="1 2">ATCC BAA-351</strain>
    </source>
</reference>